<dbReference type="PANTHER" id="PTHR43711">
    <property type="entry name" value="TWO-COMPONENT HISTIDINE KINASE"/>
    <property type="match status" value="1"/>
</dbReference>
<dbReference type="InterPro" id="IPR003594">
    <property type="entry name" value="HATPase_dom"/>
</dbReference>
<evidence type="ECO:0000256" key="6">
    <source>
        <dbReference type="ARBA" id="ARBA00023012"/>
    </source>
</evidence>
<evidence type="ECO:0000256" key="1">
    <source>
        <dbReference type="ARBA" id="ARBA00000085"/>
    </source>
</evidence>
<evidence type="ECO:0000313" key="10">
    <source>
        <dbReference type="EMBL" id="MBB4632195.1"/>
    </source>
</evidence>
<evidence type="ECO:0000256" key="8">
    <source>
        <dbReference type="SAM" id="SignalP"/>
    </source>
</evidence>
<dbReference type="InterPro" id="IPR003661">
    <property type="entry name" value="HisK_dim/P_dom"/>
</dbReference>
<keyword evidence="7" id="KW-1133">Transmembrane helix</keyword>
<dbReference type="AlphaFoldDB" id="A0A7W7F657"/>
<name>A0A7W7F657_9SPHN</name>
<dbReference type="InterPro" id="IPR035965">
    <property type="entry name" value="PAS-like_dom_sf"/>
</dbReference>
<keyword evidence="6" id="KW-0902">Two-component regulatory system</keyword>
<dbReference type="SMART" id="SM00388">
    <property type="entry name" value="HisKA"/>
    <property type="match status" value="1"/>
</dbReference>
<dbReference type="CDD" id="cd00075">
    <property type="entry name" value="HATPase"/>
    <property type="match status" value="1"/>
</dbReference>
<evidence type="ECO:0000256" key="4">
    <source>
        <dbReference type="ARBA" id="ARBA00022679"/>
    </source>
</evidence>
<feature type="transmembrane region" description="Helical" evidence="7">
    <location>
        <begin position="32"/>
        <end position="52"/>
    </location>
</feature>
<dbReference type="GO" id="GO:0000155">
    <property type="term" value="F:phosphorelay sensor kinase activity"/>
    <property type="evidence" value="ECO:0007669"/>
    <property type="project" value="InterPro"/>
</dbReference>
<dbReference type="CDD" id="cd00082">
    <property type="entry name" value="HisKA"/>
    <property type="match status" value="1"/>
</dbReference>
<keyword evidence="7" id="KW-0812">Transmembrane</keyword>
<organism evidence="10 11">
    <name type="scientific">Sphingosinicella soli</name>
    <dbReference type="NCBI Taxonomy" id="333708"/>
    <lineage>
        <taxon>Bacteria</taxon>
        <taxon>Pseudomonadati</taxon>
        <taxon>Pseudomonadota</taxon>
        <taxon>Alphaproteobacteria</taxon>
        <taxon>Sphingomonadales</taxon>
        <taxon>Sphingosinicellaceae</taxon>
        <taxon>Sphingosinicella</taxon>
    </lineage>
</organism>
<evidence type="ECO:0000256" key="7">
    <source>
        <dbReference type="SAM" id="Phobius"/>
    </source>
</evidence>
<keyword evidence="7" id="KW-0472">Membrane</keyword>
<dbReference type="SUPFAM" id="SSF55785">
    <property type="entry name" value="PYP-like sensor domain (PAS domain)"/>
    <property type="match status" value="2"/>
</dbReference>
<evidence type="ECO:0000259" key="9">
    <source>
        <dbReference type="PROSITE" id="PS50109"/>
    </source>
</evidence>
<keyword evidence="4" id="KW-0808">Transferase</keyword>
<evidence type="ECO:0000256" key="5">
    <source>
        <dbReference type="ARBA" id="ARBA00022777"/>
    </source>
</evidence>
<dbReference type="InterPro" id="IPR036890">
    <property type="entry name" value="HATPase_C_sf"/>
</dbReference>
<sequence length="812" mass="87757">MTLRPYALPALLLMLPAAPASAAVSLMQRGWPVTATAIIGAAWLAFAVWAVIRSARARVQAEMAKEWGLRLRGLLTTTPGAYLVVGEDGAASCSDGLRSWLGLDRKVARLEDLLGTGESGLSPDDYSALSAAIQALAISGAPFRISVSVIGDRVLTAEGKAAPPQLAGDHGIVVWFSDSSGAYRRTEALEADRDGLRATLDASMAVIDAAPVPIWRRGPDQRLVQVNRAYAHAVEADSPAAAVRLGIELVSNPLSATPQSAARMALATGVPQVREEPAIVGGERRMMRIIDKALENGEVAGYAIDVSERDEAVSKLERFVAAQTATFDRLSAGVARFGADRALVFWNTAFAALFRLDAPFLDEGPEFDRLFERMQEQHRLPEQRDFPSWRRARRAWFTSQMDNAEETWVLPDSAVLRVIAQPSPDGGLLLIFEDRSEQLRLASSRDTLLRVQEATLNNLHEAVAVFAADGRVQLYNSVFADLWNIDEGHLAAKPHVDELADPAAPPREQHAYFGLLRDLIQVSTMGRQAKGGRVDFIGARVLQYAAVPLPDGNALITFLDITDSTRIENALRERNEALEAADRQKSAFVENMSYELRTPLTAISGFAEMLAQGYVGDLSPKQEDYVRSILISSDRLQLLINDILDLAVTEAGALALDIRAVGVAELVESVATMTRGFAVDRGLAFEANVPPETGVIDGDPVRLKQALFNLVNNAIRFTPSGGRVGVYVESLPGNIVIHVSDNGIGIPGDEQELVFDRFRKGSNATASQGVGLGLSLVRDVIDLHGGRVVLDSRLGEGTTVSLHIPRCHGDRA</sequence>
<dbReference type="RefSeq" id="WP_184068295.1">
    <property type="nucleotide sequence ID" value="NZ_JACHNZ010000018.1"/>
</dbReference>
<dbReference type="SMART" id="SM00091">
    <property type="entry name" value="PAS"/>
    <property type="match status" value="2"/>
</dbReference>
<dbReference type="PRINTS" id="PR00344">
    <property type="entry name" value="BCTRLSENSOR"/>
</dbReference>
<dbReference type="Proteomes" id="UP000566324">
    <property type="component" value="Unassembled WGS sequence"/>
</dbReference>
<dbReference type="InterPro" id="IPR004358">
    <property type="entry name" value="Sig_transdc_His_kin-like_C"/>
</dbReference>
<keyword evidence="3" id="KW-0597">Phosphoprotein</keyword>
<feature type="domain" description="Histidine kinase" evidence="9">
    <location>
        <begin position="591"/>
        <end position="808"/>
    </location>
</feature>
<dbReference type="Gene3D" id="3.30.450.20">
    <property type="entry name" value="PAS domain"/>
    <property type="match status" value="2"/>
</dbReference>
<dbReference type="InterPro" id="IPR005467">
    <property type="entry name" value="His_kinase_dom"/>
</dbReference>
<dbReference type="Gene3D" id="3.30.565.10">
    <property type="entry name" value="Histidine kinase-like ATPase, C-terminal domain"/>
    <property type="match status" value="1"/>
</dbReference>
<dbReference type="Pfam" id="PF02518">
    <property type="entry name" value="HATPase_c"/>
    <property type="match status" value="1"/>
</dbReference>
<dbReference type="PANTHER" id="PTHR43711:SF1">
    <property type="entry name" value="HISTIDINE KINASE 1"/>
    <property type="match status" value="1"/>
</dbReference>
<comment type="caution">
    <text evidence="10">The sequence shown here is derived from an EMBL/GenBank/DDBJ whole genome shotgun (WGS) entry which is preliminary data.</text>
</comment>
<keyword evidence="8" id="KW-0732">Signal</keyword>
<evidence type="ECO:0000313" key="11">
    <source>
        <dbReference type="Proteomes" id="UP000566324"/>
    </source>
</evidence>
<dbReference type="Gene3D" id="1.10.287.130">
    <property type="match status" value="1"/>
</dbReference>
<dbReference type="PROSITE" id="PS50109">
    <property type="entry name" value="HIS_KIN"/>
    <property type="match status" value="1"/>
</dbReference>
<dbReference type="SMART" id="SM00387">
    <property type="entry name" value="HATPase_c"/>
    <property type="match status" value="1"/>
</dbReference>
<proteinExistence type="predicted"/>
<comment type="catalytic activity">
    <reaction evidence="1">
        <text>ATP + protein L-histidine = ADP + protein N-phospho-L-histidine.</text>
        <dbReference type="EC" id="2.7.13.3"/>
    </reaction>
</comment>
<reference evidence="10 11" key="1">
    <citation type="submission" date="2020-08" db="EMBL/GenBank/DDBJ databases">
        <title>Genomic Encyclopedia of Type Strains, Phase IV (KMG-IV): sequencing the most valuable type-strain genomes for metagenomic binning, comparative biology and taxonomic classification.</title>
        <authorList>
            <person name="Goeker M."/>
        </authorList>
    </citation>
    <scope>NUCLEOTIDE SEQUENCE [LARGE SCALE GENOMIC DNA]</scope>
    <source>
        <strain evidence="10 11">DSM 17328</strain>
    </source>
</reference>
<feature type="signal peptide" evidence="8">
    <location>
        <begin position="1"/>
        <end position="22"/>
    </location>
</feature>
<protein>
    <recommendedName>
        <fullName evidence="2">histidine kinase</fullName>
        <ecNumber evidence="2">2.7.13.3</ecNumber>
    </recommendedName>
</protein>
<dbReference type="EMBL" id="JACHNZ010000018">
    <property type="protein sequence ID" value="MBB4632195.1"/>
    <property type="molecule type" value="Genomic_DNA"/>
</dbReference>
<dbReference type="InterPro" id="IPR000014">
    <property type="entry name" value="PAS"/>
</dbReference>
<dbReference type="EC" id="2.7.13.3" evidence="2"/>
<keyword evidence="5 10" id="KW-0418">Kinase</keyword>
<keyword evidence="11" id="KW-1185">Reference proteome</keyword>
<dbReference type="InterPro" id="IPR050736">
    <property type="entry name" value="Sensor_HK_Regulatory"/>
</dbReference>
<evidence type="ECO:0000256" key="2">
    <source>
        <dbReference type="ARBA" id="ARBA00012438"/>
    </source>
</evidence>
<dbReference type="SUPFAM" id="SSF55874">
    <property type="entry name" value="ATPase domain of HSP90 chaperone/DNA topoisomerase II/histidine kinase"/>
    <property type="match status" value="1"/>
</dbReference>
<feature type="chain" id="PRO_5031518514" description="histidine kinase" evidence="8">
    <location>
        <begin position="23"/>
        <end position="812"/>
    </location>
</feature>
<accession>A0A7W7F657</accession>
<dbReference type="Pfam" id="PF12860">
    <property type="entry name" value="PAS_7"/>
    <property type="match status" value="1"/>
</dbReference>
<dbReference type="SUPFAM" id="SSF47384">
    <property type="entry name" value="Homodimeric domain of signal transducing histidine kinase"/>
    <property type="match status" value="1"/>
</dbReference>
<dbReference type="Pfam" id="PF00512">
    <property type="entry name" value="HisKA"/>
    <property type="match status" value="1"/>
</dbReference>
<evidence type="ECO:0000256" key="3">
    <source>
        <dbReference type="ARBA" id="ARBA00022553"/>
    </source>
</evidence>
<dbReference type="FunFam" id="3.30.565.10:FF:000006">
    <property type="entry name" value="Sensor histidine kinase WalK"/>
    <property type="match status" value="1"/>
</dbReference>
<gene>
    <name evidence="10" type="ORF">GGQ98_001814</name>
</gene>
<dbReference type="InterPro" id="IPR036097">
    <property type="entry name" value="HisK_dim/P_sf"/>
</dbReference>